<dbReference type="InterPro" id="IPR009057">
    <property type="entry name" value="Homeodomain-like_sf"/>
</dbReference>
<accession>A0A417Z6U7</accession>
<dbReference type="Pfam" id="PF01418">
    <property type="entry name" value="HTH_6"/>
    <property type="match status" value="1"/>
</dbReference>
<organism evidence="3 4">
    <name type="scientific">Bombilactobacillus bombi</name>
    <dbReference type="NCBI Taxonomy" id="1303590"/>
    <lineage>
        <taxon>Bacteria</taxon>
        <taxon>Bacillati</taxon>
        <taxon>Bacillota</taxon>
        <taxon>Bacilli</taxon>
        <taxon>Lactobacillales</taxon>
        <taxon>Lactobacillaceae</taxon>
        <taxon>Bombilactobacillus</taxon>
    </lineage>
</organism>
<dbReference type="EMBL" id="QOCS01000013">
    <property type="protein sequence ID" value="RHW46323.1"/>
    <property type="molecule type" value="Genomic_DNA"/>
</dbReference>
<dbReference type="InterPro" id="IPR046348">
    <property type="entry name" value="SIS_dom_sf"/>
</dbReference>
<proteinExistence type="predicted"/>
<dbReference type="PANTHER" id="PTHR30514:SF10">
    <property type="entry name" value="MURR_RPIR FAMILY TRANSCRIPTIONAL REGULATOR"/>
    <property type="match status" value="1"/>
</dbReference>
<name>A0A417Z6U7_9LACO</name>
<reference evidence="3 4" key="1">
    <citation type="submission" date="2018-07" db="EMBL/GenBank/DDBJ databases">
        <title>Genome sequences of six Lactobacillus spp. isolated from bumble bee guts.</title>
        <authorList>
            <person name="Motta E.V.S."/>
            <person name="Moran N.A."/>
        </authorList>
    </citation>
    <scope>NUCLEOTIDE SEQUENCE [LARGE SCALE GENOMIC DNA]</scope>
    <source>
        <strain evidence="3 4">LV-8.1</strain>
    </source>
</reference>
<evidence type="ECO:0000259" key="2">
    <source>
        <dbReference type="PROSITE" id="PS51464"/>
    </source>
</evidence>
<dbReference type="SUPFAM" id="SSF46689">
    <property type="entry name" value="Homeodomain-like"/>
    <property type="match status" value="1"/>
</dbReference>
<dbReference type="Gene3D" id="1.10.10.10">
    <property type="entry name" value="Winged helix-like DNA-binding domain superfamily/Winged helix DNA-binding domain"/>
    <property type="match status" value="1"/>
</dbReference>
<dbReference type="PROSITE" id="PS51464">
    <property type="entry name" value="SIS"/>
    <property type="match status" value="1"/>
</dbReference>
<sequence length="254" mass="29171">MFNFNNLIKLNYSKLTKQEKVVADSLIEYPRFVLEKNISNLALSINVSRNTITRFCKKLGFSGYSEFKYEYNKYLNHGTTIKSTDNNNLIRNIIDDYQRKLSEISNNDYLNDKDINNLAKTILNKNPLKIIGTGKSTPPALQLKYSLQTLGIYAQIMDSIYYSDDFSYLFNKNDIVLVYSVSGHSVLTNAIMQGAITKKAAIYMVTTNKNIKIPLKALFILPNVSIDNNFLFSNHTFFYIFNDILCNAIRILNK</sequence>
<dbReference type="RefSeq" id="WP_118910801.1">
    <property type="nucleotide sequence ID" value="NZ_QOCS01000013.1"/>
</dbReference>
<dbReference type="Proteomes" id="UP000284822">
    <property type="component" value="Unassembled WGS sequence"/>
</dbReference>
<dbReference type="InterPro" id="IPR047640">
    <property type="entry name" value="RpiR-like"/>
</dbReference>
<evidence type="ECO:0008006" key="5">
    <source>
        <dbReference type="Google" id="ProtNLM"/>
    </source>
</evidence>
<evidence type="ECO:0000259" key="1">
    <source>
        <dbReference type="PROSITE" id="PS51071"/>
    </source>
</evidence>
<dbReference type="GO" id="GO:1901135">
    <property type="term" value="P:carbohydrate derivative metabolic process"/>
    <property type="evidence" value="ECO:0007669"/>
    <property type="project" value="InterPro"/>
</dbReference>
<dbReference type="InterPro" id="IPR001347">
    <property type="entry name" value="SIS_dom"/>
</dbReference>
<dbReference type="GO" id="GO:0097367">
    <property type="term" value="F:carbohydrate derivative binding"/>
    <property type="evidence" value="ECO:0007669"/>
    <property type="project" value="InterPro"/>
</dbReference>
<evidence type="ECO:0000313" key="3">
    <source>
        <dbReference type="EMBL" id="RHW46323.1"/>
    </source>
</evidence>
<dbReference type="InterPro" id="IPR036388">
    <property type="entry name" value="WH-like_DNA-bd_sf"/>
</dbReference>
<dbReference type="GO" id="GO:0003677">
    <property type="term" value="F:DNA binding"/>
    <property type="evidence" value="ECO:0007669"/>
    <property type="project" value="InterPro"/>
</dbReference>
<dbReference type="PROSITE" id="PS51071">
    <property type="entry name" value="HTH_RPIR"/>
    <property type="match status" value="1"/>
</dbReference>
<dbReference type="AlphaFoldDB" id="A0A417Z6U7"/>
<dbReference type="InterPro" id="IPR000281">
    <property type="entry name" value="HTH_RpiR"/>
</dbReference>
<feature type="domain" description="SIS" evidence="2">
    <location>
        <begin position="118"/>
        <end position="254"/>
    </location>
</feature>
<dbReference type="PANTHER" id="PTHR30514">
    <property type="entry name" value="GLUCOKINASE"/>
    <property type="match status" value="1"/>
</dbReference>
<feature type="domain" description="HTH rpiR-type" evidence="1">
    <location>
        <begin position="2"/>
        <end position="78"/>
    </location>
</feature>
<comment type="caution">
    <text evidence="3">The sequence shown here is derived from an EMBL/GenBank/DDBJ whole genome shotgun (WGS) entry which is preliminary data.</text>
</comment>
<protein>
    <recommendedName>
        <fullName evidence="5">MurR/RpiR family transcriptional regulator</fullName>
    </recommendedName>
</protein>
<evidence type="ECO:0000313" key="4">
    <source>
        <dbReference type="Proteomes" id="UP000284822"/>
    </source>
</evidence>
<dbReference type="Gene3D" id="3.40.50.10490">
    <property type="entry name" value="Glucose-6-phosphate isomerase like protein, domain 1"/>
    <property type="match status" value="1"/>
</dbReference>
<dbReference type="SUPFAM" id="SSF53697">
    <property type="entry name" value="SIS domain"/>
    <property type="match status" value="1"/>
</dbReference>
<gene>
    <name evidence="3" type="ORF">DS832_06075</name>
</gene>
<dbReference type="GO" id="GO:0003700">
    <property type="term" value="F:DNA-binding transcription factor activity"/>
    <property type="evidence" value="ECO:0007669"/>
    <property type="project" value="InterPro"/>
</dbReference>